<keyword evidence="2" id="KW-1185">Reference proteome</keyword>
<dbReference type="EMBL" id="JAJSOF020000019">
    <property type="protein sequence ID" value="KAJ4437988.1"/>
    <property type="molecule type" value="Genomic_DNA"/>
</dbReference>
<proteinExistence type="predicted"/>
<organism evidence="1 2">
    <name type="scientific">Periplaneta americana</name>
    <name type="common">American cockroach</name>
    <name type="synonym">Blatta americana</name>
    <dbReference type="NCBI Taxonomy" id="6978"/>
    <lineage>
        <taxon>Eukaryota</taxon>
        <taxon>Metazoa</taxon>
        <taxon>Ecdysozoa</taxon>
        <taxon>Arthropoda</taxon>
        <taxon>Hexapoda</taxon>
        <taxon>Insecta</taxon>
        <taxon>Pterygota</taxon>
        <taxon>Neoptera</taxon>
        <taxon>Polyneoptera</taxon>
        <taxon>Dictyoptera</taxon>
        <taxon>Blattodea</taxon>
        <taxon>Blattoidea</taxon>
        <taxon>Blattidae</taxon>
        <taxon>Blattinae</taxon>
        <taxon>Periplaneta</taxon>
    </lineage>
</organism>
<accession>A0ABQ8SVX0</accession>
<sequence>MAGLCDGGNEPPGSLKPIFQLLWLKEERNFSNIAGFVKLRKQRSSDLVRTRFSKIQTVKLKRKHTNRTGYYLSAVEQ</sequence>
<comment type="caution">
    <text evidence="1">The sequence shown here is derived from an EMBL/GenBank/DDBJ whole genome shotgun (WGS) entry which is preliminary data.</text>
</comment>
<reference evidence="1 2" key="1">
    <citation type="journal article" date="2022" name="Allergy">
        <title>Genome assembly and annotation of Periplaneta americana reveal a comprehensive cockroach allergen profile.</title>
        <authorList>
            <person name="Wang L."/>
            <person name="Xiong Q."/>
            <person name="Saelim N."/>
            <person name="Wang L."/>
            <person name="Nong W."/>
            <person name="Wan A.T."/>
            <person name="Shi M."/>
            <person name="Liu X."/>
            <person name="Cao Q."/>
            <person name="Hui J.H.L."/>
            <person name="Sookrung N."/>
            <person name="Leung T.F."/>
            <person name="Tungtrongchitr A."/>
            <person name="Tsui S.K.W."/>
        </authorList>
    </citation>
    <scope>NUCLEOTIDE SEQUENCE [LARGE SCALE GENOMIC DNA]</scope>
    <source>
        <strain evidence="1">PWHHKU_190912</strain>
    </source>
</reference>
<evidence type="ECO:0000313" key="2">
    <source>
        <dbReference type="Proteomes" id="UP001148838"/>
    </source>
</evidence>
<gene>
    <name evidence="1" type="ORF">ANN_13927</name>
</gene>
<protein>
    <submittedName>
        <fullName evidence="1">Uncharacterized protein</fullName>
    </submittedName>
</protein>
<evidence type="ECO:0000313" key="1">
    <source>
        <dbReference type="EMBL" id="KAJ4437988.1"/>
    </source>
</evidence>
<name>A0ABQ8SVX0_PERAM</name>
<dbReference type="Proteomes" id="UP001148838">
    <property type="component" value="Unassembled WGS sequence"/>
</dbReference>